<comment type="catalytic activity">
    <reaction evidence="8">
        <text>L-seryl-[protein] + ATP = O-phospho-L-seryl-[protein] + ADP + H(+)</text>
        <dbReference type="Rhea" id="RHEA:17989"/>
        <dbReference type="Rhea" id="RHEA-COMP:9863"/>
        <dbReference type="Rhea" id="RHEA-COMP:11604"/>
        <dbReference type="ChEBI" id="CHEBI:15378"/>
        <dbReference type="ChEBI" id="CHEBI:29999"/>
        <dbReference type="ChEBI" id="CHEBI:30616"/>
        <dbReference type="ChEBI" id="CHEBI:83421"/>
        <dbReference type="ChEBI" id="CHEBI:456216"/>
        <dbReference type="EC" id="2.7.12.1"/>
    </reaction>
</comment>
<feature type="domain" description="Protein kinase" evidence="12">
    <location>
        <begin position="139"/>
        <end position="585"/>
    </location>
</feature>
<evidence type="ECO:0000256" key="6">
    <source>
        <dbReference type="ARBA" id="ARBA00022777"/>
    </source>
</evidence>
<accession>A0AAE1ZC06</accession>
<comment type="caution">
    <text evidence="13">The sequence shown here is derived from an EMBL/GenBank/DDBJ whole genome shotgun (WGS) entry which is preliminary data.</text>
</comment>
<dbReference type="InterPro" id="IPR042521">
    <property type="entry name" value="DYRK"/>
</dbReference>
<keyword evidence="14" id="KW-1185">Reference proteome</keyword>
<dbReference type="PROSITE" id="PS50011">
    <property type="entry name" value="PROTEIN_KINASE_DOM"/>
    <property type="match status" value="1"/>
</dbReference>
<evidence type="ECO:0000256" key="2">
    <source>
        <dbReference type="ARBA" id="ARBA00013203"/>
    </source>
</evidence>
<dbReference type="GO" id="GO:0005524">
    <property type="term" value="F:ATP binding"/>
    <property type="evidence" value="ECO:0007669"/>
    <property type="project" value="UniProtKB-UniRule"/>
</dbReference>
<keyword evidence="4" id="KW-0808">Transferase</keyword>
<dbReference type="InterPro" id="IPR050494">
    <property type="entry name" value="Ser_Thr_dual-spec_kinase"/>
</dbReference>
<dbReference type="AlphaFoldDB" id="A0AAE1ZC06"/>
<dbReference type="Gene3D" id="1.10.510.10">
    <property type="entry name" value="Transferase(Phosphotransferase) domain 1"/>
    <property type="match status" value="1"/>
</dbReference>
<dbReference type="PROSITE" id="PS00108">
    <property type="entry name" value="PROTEIN_KINASE_ST"/>
    <property type="match status" value="1"/>
</dbReference>
<evidence type="ECO:0000313" key="14">
    <source>
        <dbReference type="Proteomes" id="UP001292079"/>
    </source>
</evidence>
<keyword evidence="3" id="KW-0723">Serine/threonine-protein kinase</keyword>
<evidence type="ECO:0000313" key="13">
    <source>
        <dbReference type="EMBL" id="KAK4471395.1"/>
    </source>
</evidence>
<proteinExistence type="inferred from homology"/>
<comment type="similarity">
    <text evidence="1">Belongs to the protein kinase superfamily. CMGC Ser/Thr protein kinase family. MNB/DYRK subfamily.</text>
</comment>
<dbReference type="PANTHER" id="PTHR24058:SF22">
    <property type="entry name" value="DUAL SPECIFICITY TYROSINE-PHOSPHORYLATION-REGULATED KINASE 4"/>
    <property type="match status" value="1"/>
</dbReference>
<comment type="catalytic activity">
    <reaction evidence="10">
        <text>L-tyrosyl-[protein] + ATP = O-phospho-L-tyrosyl-[protein] + ADP + H(+)</text>
        <dbReference type="Rhea" id="RHEA:10596"/>
        <dbReference type="Rhea" id="RHEA-COMP:10136"/>
        <dbReference type="Rhea" id="RHEA-COMP:20101"/>
        <dbReference type="ChEBI" id="CHEBI:15378"/>
        <dbReference type="ChEBI" id="CHEBI:30616"/>
        <dbReference type="ChEBI" id="CHEBI:46858"/>
        <dbReference type="ChEBI" id="CHEBI:61978"/>
        <dbReference type="ChEBI" id="CHEBI:456216"/>
        <dbReference type="EC" id="2.7.12.1"/>
    </reaction>
</comment>
<dbReference type="InterPro" id="IPR008271">
    <property type="entry name" value="Ser/Thr_kinase_AS"/>
</dbReference>
<dbReference type="GO" id="GO:0004674">
    <property type="term" value="F:protein serine/threonine kinase activity"/>
    <property type="evidence" value="ECO:0007669"/>
    <property type="project" value="UniProtKB-KW"/>
</dbReference>
<keyword evidence="5 11" id="KW-0547">Nucleotide-binding</keyword>
<sequence>MPIQFDNKALSNYERLDRCNVRNGAYLIGEHPEGISPLEALNLYRDNLSLHERKEILRYDKIFYVGRTVEKHSISNCLQPSLHKFNTQTSKYFNEKLNPNNHHNTHNNNKINSEDNQLMFNDSDNFYRIIKHDHIAYRYEILSLLGKGSFGQVVSAYDHMKGCKVALKIIRTEPRFTIQAREEIRILEKLRSMRETSFDESNRYDFPIINLYEHFTFRKHICICMTFELLNINLYDLLKLNKFTGLPRDRVRRICLQVLKALQFIQKAGIIHCDLKPENILLVWPQSPENENITNTNISNNSNNQQKVYNQYGYHEKSQQQQHHYNNNNNRIDPLNNLLTMCQRSTEQKDYVKLIDFGSSCFQNGQPYPYIQSRFYRAPEILLRLGYDQAIDIWSFGCLVAELINGLPLFPGEDEADQMACIMEVLGLPHPSLLRYSSQLDRYFIEFKCDKLKPSALEFMERKGVRLNKDVVYLPRYCSIRHPDGDNLPQLLPGLSKSGGHVRGIPNSLPLLQAITQSRLRRYKRKDTRSVTNLPTTINTNKMTEEEEAYLDKDNELLVNLISSCLNWLPNERIQSTKAITHSWFNHFYNNRSNNLGFRSQLRVRSMEVSKFAPNSNKLANEYNERNLIHDYRSGHDSLSKINGLRNSGRQKTSRVNFSNNQLINFNILNNHSTILNDSIRSNNEIDTAPCMVDAQISPIQEDEWKKTQRNSHITIVQQQPSYFVNVSNSPITGQKTSGANSTQYTDKLSSSVANRRVTLIYSNSSNSNANDITTITTATSTMTVNTNSNNSSSYGVTNKSSIVGNSHEGRLVSLNLSLDHLNTNNDNMTTIAV</sequence>
<dbReference type="GO" id="GO:0004712">
    <property type="term" value="F:protein serine/threonine/tyrosine kinase activity"/>
    <property type="evidence" value="ECO:0007669"/>
    <property type="project" value="UniProtKB-EC"/>
</dbReference>
<evidence type="ECO:0000256" key="7">
    <source>
        <dbReference type="ARBA" id="ARBA00022840"/>
    </source>
</evidence>
<dbReference type="PROSITE" id="PS00107">
    <property type="entry name" value="PROTEIN_KINASE_ATP"/>
    <property type="match status" value="1"/>
</dbReference>
<keyword evidence="6" id="KW-0418">Kinase</keyword>
<evidence type="ECO:0000256" key="4">
    <source>
        <dbReference type="ARBA" id="ARBA00022679"/>
    </source>
</evidence>
<comment type="catalytic activity">
    <reaction evidence="9">
        <text>L-threonyl-[protein] + ATP = O-phospho-L-threonyl-[protein] + ADP + H(+)</text>
        <dbReference type="Rhea" id="RHEA:46608"/>
        <dbReference type="Rhea" id="RHEA-COMP:11060"/>
        <dbReference type="Rhea" id="RHEA-COMP:11605"/>
        <dbReference type="ChEBI" id="CHEBI:15378"/>
        <dbReference type="ChEBI" id="CHEBI:30013"/>
        <dbReference type="ChEBI" id="CHEBI:30616"/>
        <dbReference type="ChEBI" id="CHEBI:61977"/>
        <dbReference type="ChEBI" id="CHEBI:456216"/>
        <dbReference type="EC" id="2.7.12.1"/>
    </reaction>
</comment>
<dbReference type="GO" id="GO:0005737">
    <property type="term" value="C:cytoplasm"/>
    <property type="evidence" value="ECO:0007669"/>
    <property type="project" value="TreeGrafter"/>
</dbReference>
<organism evidence="13 14">
    <name type="scientific">Schistosoma mekongi</name>
    <name type="common">Parasitic worm</name>
    <dbReference type="NCBI Taxonomy" id="38744"/>
    <lineage>
        <taxon>Eukaryota</taxon>
        <taxon>Metazoa</taxon>
        <taxon>Spiralia</taxon>
        <taxon>Lophotrochozoa</taxon>
        <taxon>Platyhelminthes</taxon>
        <taxon>Trematoda</taxon>
        <taxon>Digenea</taxon>
        <taxon>Strigeidida</taxon>
        <taxon>Schistosomatoidea</taxon>
        <taxon>Schistosomatidae</taxon>
        <taxon>Schistosoma</taxon>
    </lineage>
</organism>
<reference evidence="13" key="2">
    <citation type="journal article" date="2023" name="Infect Dis Poverty">
        <title>Chromosome-scale genome of the human blood fluke Schistosoma mekongi and its implications for public health.</title>
        <authorList>
            <person name="Zhou M."/>
            <person name="Xu L."/>
            <person name="Xu D."/>
            <person name="Chen W."/>
            <person name="Khan J."/>
            <person name="Hu Y."/>
            <person name="Huang H."/>
            <person name="Wei H."/>
            <person name="Zhang Y."/>
            <person name="Chusongsang P."/>
            <person name="Tanasarnprasert K."/>
            <person name="Hu X."/>
            <person name="Limpanont Y."/>
            <person name="Lv Z."/>
        </authorList>
    </citation>
    <scope>NUCLEOTIDE SEQUENCE</scope>
    <source>
        <strain evidence="13">LV_2022a</strain>
    </source>
</reference>
<dbReference type="InterPro" id="IPR000719">
    <property type="entry name" value="Prot_kinase_dom"/>
</dbReference>
<evidence type="ECO:0000256" key="9">
    <source>
        <dbReference type="ARBA" id="ARBA00049308"/>
    </source>
</evidence>
<gene>
    <name evidence="13" type="ORF">MN116_004827</name>
</gene>
<dbReference type="Gene3D" id="3.30.10.30">
    <property type="entry name" value="DYRK"/>
    <property type="match status" value="1"/>
</dbReference>
<evidence type="ECO:0000256" key="10">
    <source>
        <dbReference type="ARBA" id="ARBA00051680"/>
    </source>
</evidence>
<dbReference type="EMBL" id="JALJAT010000003">
    <property type="protein sequence ID" value="KAK4471395.1"/>
    <property type="molecule type" value="Genomic_DNA"/>
</dbReference>
<evidence type="ECO:0000256" key="3">
    <source>
        <dbReference type="ARBA" id="ARBA00022527"/>
    </source>
</evidence>
<dbReference type="PANTHER" id="PTHR24058">
    <property type="entry name" value="DUAL SPECIFICITY PROTEIN KINASE"/>
    <property type="match status" value="1"/>
</dbReference>
<dbReference type="EC" id="2.7.12.1" evidence="2"/>
<dbReference type="Gene3D" id="3.30.200.20">
    <property type="entry name" value="Phosphorylase Kinase, domain 1"/>
    <property type="match status" value="1"/>
</dbReference>
<name>A0AAE1ZC06_SCHME</name>
<dbReference type="InterPro" id="IPR017441">
    <property type="entry name" value="Protein_kinase_ATP_BS"/>
</dbReference>
<dbReference type="InterPro" id="IPR011009">
    <property type="entry name" value="Kinase-like_dom_sf"/>
</dbReference>
<evidence type="ECO:0000256" key="11">
    <source>
        <dbReference type="PROSITE-ProRule" id="PRU10141"/>
    </source>
</evidence>
<evidence type="ECO:0000256" key="8">
    <source>
        <dbReference type="ARBA" id="ARBA00049003"/>
    </source>
</evidence>
<evidence type="ECO:0000259" key="12">
    <source>
        <dbReference type="PROSITE" id="PS50011"/>
    </source>
</evidence>
<dbReference type="Proteomes" id="UP001292079">
    <property type="component" value="Unassembled WGS sequence"/>
</dbReference>
<evidence type="ECO:0000256" key="5">
    <source>
        <dbReference type="ARBA" id="ARBA00022741"/>
    </source>
</evidence>
<evidence type="ECO:0000256" key="1">
    <source>
        <dbReference type="ARBA" id="ARBA00008867"/>
    </source>
</evidence>
<dbReference type="SUPFAM" id="SSF56112">
    <property type="entry name" value="Protein kinase-like (PK-like)"/>
    <property type="match status" value="1"/>
</dbReference>
<protein>
    <recommendedName>
        <fullName evidence="2">dual-specificity kinase</fullName>
        <ecNumber evidence="2">2.7.12.1</ecNumber>
    </recommendedName>
</protein>
<dbReference type="GO" id="GO:0005856">
    <property type="term" value="C:cytoskeleton"/>
    <property type="evidence" value="ECO:0007669"/>
    <property type="project" value="TreeGrafter"/>
</dbReference>
<feature type="binding site" evidence="11">
    <location>
        <position position="168"/>
    </location>
    <ligand>
        <name>ATP</name>
        <dbReference type="ChEBI" id="CHEBI:30616"/>
    </ligand>
</feature>
<reference evidence="13" key="1">
    <citation type="submission" date="2022-04" db="EMBL/GenBank/DDBJ databases">
        <authorList>
            <person name="Xu L."/>
            <person name="Lv Z."/>
        </authorList>
    </citation>
    <scope>NUCLEOTIDE SEQUENCE</scope>
    <source>
        <strain evidence="13">LV_2022a</strain>
    </source>
</reference>
<dbReference type="SMART" id="SM00220">
    <property type="entry name" value="S_TKc"/>
    <property type="match status" value="1"/>
</dbReference>
<dbReference type="Pfam" id="PF00069">
    <property type="entry name" value="Pkinase"/>
    <property type="match status" value="2"/>
</dbReference>
<keyword evidence="7 11" id="KW-0067">ATP-binding</keyword>